<name>A0ACB9TGW2_HOLOL</name>
<dbReference type="Proteomes" id="UP001056778">
    <property type="component" value="Chromosome 3"/>
</dbReference>
<keyword evidence="1" id="KW-0396">Initiation factor</keyword>
<keyword evidence="1" id="KW-0648">Protein biosynthesis</keyword>
<organism evidence="1 2">
    <name type="scientific">Holotrichia oblita</name>
    <name type="common">Chafer beetle</name>
    <dbReference type="NCBI Taxonomy" id="644536"/>
    <lineage>
        <taxon>Eukaryota</taxon>
        <taxon>Metazoa</taxon>
        <taxon>Ecdysozoa</taxon>
        <taxon>Arthropoda</taxon>
        <taxon>Hexapoda</taxon>
        <taxon>Insecta</taxon>
        <taxon>Pterygota</taxon>
        <taxon>Neoptera</taxon>
        <taxon>Endopterygota</taxon>
        <taxon>Coleoptera</taxon>
        <taxon>Polyphaga</taxon>
        <taxon>Scarabaeiformia</taxon>
        <taxon>Scarabaeidae</taxon>
        <taxon>Melolonthinae</taxon>
        <taxon>Holotrichia</taxon>
    </lineage>
</organism>
<reference evidence="1" key="1">
    <citation type="submission" date="2022-04" db="EMBL/GenBank/DDBJ databases">
        <title>Chromosome-scale genome assembly of Holotrichia oblita Faldermann.</title>
        <authorList>
            <person name="Rongchong L."/>
        </authorList>
    </citation>
    <scope>NUCLEOTIDE SEQUENCE</scope>
    <source>
        <strain evidence="1">81SQS9</strain>
    </source>
</reference>
<gene>
    <name evidence="1" type="ORF">MML48_3g00015212</name>
</gene>
<accession>A0ACB9TGW2</accession>
<evidence type="ECO:0000313" key="2">
    <source>
        <dbReference type="Proteomes" id="UP001056778"/>
    </source>
</evidence>
<evidence type="ECO:0000313" key="1">
    <source>
        <dbReference type="EMBL" id="KAI4466040.1"/>
    </source>
</evidence>
<dbReference type="EMBL" id="CM043017">
    <property type="protein sequence ID" value="KAI4466040.1"/>
    <property type="molecule type" value="Genomic_DNA"/>
</dbReference>
<comment type="caution">
    <text evidence="1">The sequence shown here is derived from an EMBL/GenBank/DDBJ whole genome shotgun (WGS) entry which is preliminary data.</text>
</comment>
<proteinExistence type="predicted"/>
<sequence>MATSIPIAVRGSNGISVNLGPPSFGNLNDFSPVLSKSCRTLLFSPDGKYFAYINGVTIKIMRTDIWKDVAVIEGTKAYYLAFSPKGTYLLSWETFITNKDNPQGTPNLNIYKTEDGSLVKSFVHKKQLNWEPQWSADEVLFARLVNTDIVFYENCNFDKIVSRINCCKVATYSISPMVGLYYVLLHSPGGQGQPSFGKLFKYPNFENQQVIANKSFFQADKVEYYWNAKGNSVLFLTVTEVDKTSYYGKQGLHFIGTSGQTSIVAMSKEGPIYSVAWSPKGQEFCVIYGFTPAKATIFNLKCEPIFELGIGPKNSIYYNNQGNILLLGGFGNLPGQIEIWDAVNKKLIGKCDAPDTTHLEWSPEGTHFLTATTAPRLRIGNGYKIWHYSGILQFEKSAGPNEELNEICWQKFAKGTYKDPAISSEKVEGIVSSQPQASKQAYRPPSARNRPVVNFKLHDDDEQPHKSKDNAPSKAALKQKKKREARKARKAEEGSDDQDHSPTVATVKVDLTGDQKKTRKSKTLRRYKLDAIEKLKLQQLQGKQLEINQLSKIKGEGDLLKELKELQV</sequence>
<protein>
    <submittedName>
        <fullName evidence="1">Eukaryotic translation initiation factor 2a</fullName>
    </submittedName>
</protein>
<keyword evidence="2" id="KW-1185">Reference proteome</keyword>